<evidence type="ECO:0000256" key="2">
    <source>
        <dbReference type="ARBA" id="ARBA00006996"/>
    </source>
</evidence>
<dbReference type="SUPFAM" id="SSF49562">
    <property type="entry name" value="C2 domain (Calcium/lipid-binding domain, CaLB)"/>
    <property type="match status" value="2"/>
</dbReference>
<accession>A0A9P1EA77</accession>
<name>A0A9P1EA77_CUSEU</name>
<keyword evidence="5" id="KW-0479">Metal-binding</keyword>
<comment type="subcellular location">
    <subcellularLocation>
        <location evidence="1">Membrane</location>
        <topology evidence="1">Single-pass membrane protein</topology>
    </subcellularLocation>
</comment>
<evidence type="ECO:0000256" key="7">
    <source>
        <dbReference type="ARBA" id="ARBA00022837"/>
    </source>
</evidence>
<dbReference type="Pfam" id="PF00168">
    <property type="entry name" value="C2"/>
    <property type="match status" value="2"/>
</dbReference>
<reference evidence="15" key="1">
    <citation type="submission" date="2022-07" db="EMBL/GenBank/DDBJ databases">
        <authorList>
            <person name="Macas J."/>
            <person name="Novak P."/>
            <person name="Neumann P."/>
        </authorList>
    </citation>
    <scope>NUCLEOTIDE SEQUENCE</scope>
</reference>
<evidence type="ECO:0000259" key="13">
    <source>
        <dbReference type="PROSITE" id="PS50004"/>
    </source>
</evidence>
<evidence type="ECO:0000256" key="3">
    <source>
        <dbReference type="ARBA" id="ARBA00022448"/>
    </source>
</evidence>
<evidence type="ECO:0000256" key="9">
    <source>
        <dbReference type="ARBA" id="ARBA00023055"/>
    </source>
</evidence>
<dbReference type="EMBL" id="CAMAPE010000022">
    <property type="protein sequence ID" value="CAH9090202.1"/>
    <property type="molecule type" value="Genomic_DNA"/>
</dbReference>
<dbReference type="GO" id="GO:0006869">
    <property type="term" value="P:lipid transport"/>
    <property type="evidence" value="ECO:0007669"/>
    <property type="project" value="UniProtKB-KW"/>
</dbReference>
<keyword evidence="7" id="KW-0106">Calcium</keyword>
<dbReference type="InterPro" id="IPR031468">
    <property type="entry name" value="SMP_LBD"/>
</dbReference>
<keyword evidence="10" id="KW-0446">Lipid-binding</keyword>
<evidence type="ECO:0000256" key="6">
    <source>
        <dbReference type="ARBA" id="ARBA00022737"/>
    </source>
</evidence>
<proteinExistence type="inferred from homology"/>
<feature type="domain" description="SMP-LTD" evidence="14">
    <location>
        <begin position="68"/>
        <end position="250"/>
    </location>
</feature>
<evidence type="ECO:0000313" key="15">
    <source>
        <dbReference type="EMBL" id="CAH9090202.1"/>
    </source>
</evidence>
<keyword evidence="8 12" id="KW-1133">Transmembrane helix</keyword>
<dbReference type="CDD" id="cd00030">
    <property type="entry name" value="C2"/>
    <property type="match status" value="2"/>
</dbReference>
<dbReference type="CDD" id="cd21677">
    <property type="entry name" value="SMP_SYT"/>
    <property type="match status" value="1"/>
</dbReference>
<dbReference type="InterPro" id="IPR039010">
    <property type="entry name" value="Synaptotagmin_SMP"/>
</dbReference>
<dbReference type="Pfam" id="PF17047">
    <property type="entry name" value="SMP_LBD"/>
    <property type="match status" value="1"/>
</dbReference>
<keyword evidence="3" id="KW-0813">Transport</keyword>
<keyword evidence="11 12" id="KW-0472">Membrane</keyword>
<dbReference type="PANTHER" id="PTHR10774">
    <property type="entry name" value="EXTENDED SYNAPTOTAGMIN-RELATED"/>
    <property type="match status" value="1"/>
</dbReference>
<dbReference type="GO" id="GO:0016020">
    <property type="term" value="C:membrane"/>
    <property type="evidence" value="ECO:0007669"/>
    <property type="project" value="UniProtKB-SubCell"/>
</dbReference>
<evidence type="ECO:0000256" key="10">
    <source>
        <dbReference type="ARBA" id="ARBA00023121"/>
    </source>
</evidence>
<evidence type="ECO:0000256" key="8">
    <source>
        <dbReference type="ARBA" id="ARBA00022989"/>
    </source>
</evidence>
<keyword evidence="9" id="KW-0445">Lipid transport</keyword>
<protein>
    <recommendedName>
        <fullName evidence="17">Synaptotagmin-3-like</fullName>
    </recommendedName>
</protein>
<dbReference type="InterPro" id="IPR045050">
    <property type="entry name" value="Synaptotagmin_plant"/>
</dbReference>
<feature type="domain" description="C2" evidence="13">
    <location>
        <begin position="241"/>
        <end position="364"/>
    </location>
</feature>
<dbReference type="Proteomes" id="UP001152484">
    <property type="component" value="Unassembled WGS sequence"/>
</dbReference>
<sequence length="545" mass="62353">MGVLGSLLGIFGFCIGVPIGLTIGYFLFIYDEPTDVKDPPESRPLEELYSTSLVDLFPELPSWVMDPGFERVEWLNEFIAYIWPYLDKAIAVVIRSATKPIFAEYIGKFQIKSIEFEHLTLGTLTPKINGIKLLKSKENQLNFELVFRWAGNPNIIVAVELLSLKIHVQLIDLQICAKSRVILRPLLPTFPCFSSIIVSLMEKPNVDFGLKLLGGDVMAIPGLHHFVQGTISKEVSKLYLWPQTIEIPILDESIGAVKRPIGILHVKVLRARNLLNKDVFSKSDPYVKLSLGKELLPSKKTSVKMNTLDPEWNEDFKLTVKDPAYQMLEVYLYDWEKFGTHDKLGMQAVPLKFLKPYEKKEFTLNLLNSTDSNDPQNKKPRGEITLEMTFVPFQEDSKKFSSILGNQKTESTKSIPESNCLQGAGLLSVRLVGADDIEGKTHTNPYAVIHFRGEERKTKRIQKCLHPKWEEEFQFVLEEAPVKDHMHVEVWSVQRRAFGFRCKESLGYIDIQLRDVVYNGRINEKYHLINSKYGVLHVDTRWKVI</sequence>
<evidence type="ECO:0000256" key="12">
    <source>
        <dbReference type="SAM" id="Phobius"/>
    </source>
</evidence>
<dbReference type="AlphaFoldDB" id="A0A9P1EA77"/>
<evidence type="ECO:0000259" key="14">
    <source>
        <dbReference type="PROSITE" id="PS51847"/>
    </source>
</evidence>
<feature type="domain" description="C2" evidence="13">
    <location>
        <begin position="407"/>
        <end position="526"/>
    </location>
</feature>
<dbReference type="PROSITE" id="PS50004">
    <property type="entry name" value="C2"/>
    <property type="match status" value="2"/>
</dbReference>
<dbReference type="InterPro" id="IPR000008">
    <property type="entry name" value="C2_dom"/>
</dbReference>
<keyword evidence="6" id="KW-0677">Repeat</keyword>
<evidence type="ECO:0000256" key="1">
    <source>
        <dbReference type="ARBA" id="ARBA00004167"/>
    </source>
</evidence>
<dbReference type="GO" id="GO:0005783">
    <property type="term" value="C:endoplasmic reticulum"/>
    <property type="evidence" value="ECO:0007669"/>
    <property type="project" value="TreeGrafter"/>
</dbReference>
<feature type="transmembrane region" description="Helical" evidence="12">
    <location>
        <begin position="7"/>
        <end position="30"/>
    </location>
</feature>
<dbReference type="InterPro" id="IPR035892">
    <property type="entry name" value="C2_domain_sf"/>
</dbReference>
<evidence type="ECO:0008006" key="17">
    <source>
        <dbReference type="Google" id="ProtNLM"/>
    </source>
</evidence>
<comment type="similarity">
    <text evidence="2">Belongs to the synaptotagmin family.</text>
</comment>
<keyword evidence="4 12" id="KW-0812">Transmembrane</keyword>
<dbReference type="PROSITE" id="PS51847">
    <property type="entry name" value="SMP"/>
    <property type="match status" value="1"/>
</dbReference>
<dbReference type="GO" id="GO:0008289">
    <property type="term" value="F:lipid binding"/>
    <property type="evidence" value="ECO:0007669"/>
    <property type="project" value="UniProtKB-KW"/>
</dbReference>
<comment type="caution">
    <text evidence="15">The sequence shown here is derived from an EMBL/GenBank/DDBJ whole genome shotgun (WGS) entry which is preliminary data.</text>
</comment>
<dbReference type="Gene3D" id="2.60.40.150">
    <property type="entry name" value="C2 domain"/>
    <property type="match status" value="2"/>
</dbReference>
<evidence type="ECO:0000313" key="16">
    <source>
        <dbReference type="Proteomes" id="UP001152484"/>
    </source>
</evidence>
<dbReference type="GO" id="GO:0046872">
    <property type="term" value="F:metal ion binding"/>
    <property type="evidence" value="ECO:0007669"/>
    <property type="project" value="UniProtKB-KW"/>
</dbReference>
<evidence type="ECO:0000256" key="4">
    <source>
        <dbReference type="ARBA" id="ARBA00022692"/>
    </source>
</evidence>
<evidence type="ECO:0000256" key="11">
    <source>
        <dbReference type="ARBA" id="ARBA00023136"/>
    </source>
</evidence>
<gene>
    <name evidence="15" type="ORF">CEURO_LOCUS11142</name>
</gene>
<dbReference type="FunFam" id="2.60.40.150:FF:000102">
    <property type="entry name" value="Synaptotagmin-2 isoform A"/>
    <property type="match status" value="1"/>
</dbReference>
<dbReference type="OrthoDB" id="67700at2759"/>
<organism evidence="15 16">
    <name type="scientific">Cuscuta europaea</name>
    <name type="common">European dodder</name>
    <dbReference type="NCBI Taxonomy" id="41803"/>
    <lineage>
        <taxon>Eukaryota</taxon>
        <taxon>Viridiplantae</taxon>
        <taxon>Streptophyta</taxon>
        <taxon>Embryophyta</taxon>
        <taxon>Tracheophyta</taxon>
        <taxon>Spermatophyta</taxon>
        <taxon>Magnoliopsida</taxon>
        <taxon>eudicotyledons</taxon>
        <taxon>Gunneridae</taxon>
        <taxon>Pentapetalae</taxon>
        <taxon>asterids</taxon>
        <taxon>lamiids</taxon>
        <taxon>Solanales</taxon>
        <taxon>Convolvulaceae</taxon>
        <taxon>Cuscuteae</taxon>
        <taxon>Cuscuta</taxon>
        <taxon>Cuscuta subgen. Cuscuta</taxon>
    </lineage>
</organism>
<keyword evidence="16" id="KW-1185">Reference proteome</keyword>
<dbReference type="SMART" id="SM00239">
    <property type="entry name" value="C2"/>
    <property type="match status" value="2"/>
</dbReference>
<dbReference type="PANTHER" id="PTHR10774:SF217">
    <property type="entry name" value="OS06G0685300 PROTEIN"/>
    <property type="match status" value="1"/>
</dbReference>
<evidence type="ECO:0000256" key="5">
    <source>
        <dbReference type="ARBA" id="ARBA00022723"/>
    </source>
</evidence>